<keyword evidence="1" id="KW-1133">Transmembrane helix</keyword>
<accession>A0A5Q2QHZ6</accession>
<evidence type="ECO:0000313" key="3">
    <source>
        <dbReference type="Proteomes" id="UP000388235"/>
    </source>
</evidence>
<dbReference type="KEGG" id="llp:GH975_08780"/>
<dbReference type="EMBL" id="CP045871">
    <property type="protein sequence ID" value="QGG80655.1"/>
    <property type="molecule type" value="Genomic_DNA"/>
</dbReference>
<keyword evidence="1" id="KW-0472">Membrane</keyword>
<reference evidence="2 3" key="1">
    <citation type="submission" date="2019-11" db="EMBL/GenBank/DDBJ databases">
        <authorList>
            <person name="Khan S.A."/>
            <person name="Jeon C.O."/>
            <person name="Chun B.H."/>
        </authorList>
    </citation>
    <scope>NUCLEOTIDE SEQUENCE [LARGE SCALE GENOMIC DNA]</scope>
    <source>
        <strain evidence="2 3">IMCC 1097</strain>
    </source>
</reference>
<dbReference type="AlphaFoldDB" id="A0A5Q2QHZ6"/>
<feature type="transmembrane region" description="Helical" evidence="1">
    <location>
        <begin position="29"/>
        <end position="48"/>
    </location>
</feature>
<keyword evidence="3" id="KW-1185">Reference proteome</keyword>
<dbReference type="RefSeq" id="WP_153714159.1">
    <property type="nucleotide sequence ID" value="NZ_CP045871.1"/>
</dbReference>
<protein>
    <submittedName>
        <fullName evidence="2">Uncharacterized protein</fullName>
    </submittedName>
</protein>
<organism evidence="2 3">
    <name type="scientific">Litorivicinus lipolyticus</name>
    <dbReference type="NCBI Taxonomy" id="418701"/>
    <lineage>
        <taxon>Bacteria</taxon>
        <taxon>Pseudomonadati</taxon>
        <taxon>Pseudomonadota</taxon>
        <taxon>Gammaproteobacteria</taxon>
        <taxon>Oceanospirillales</taxon>
        <taxon>Litorivicinaceae</taxon>
        <taxon>Litorivicinus</taxon>
    </lineage>
</organism>
<proteinExistence type="predicted"/>
<evidence type="ECO:0000256" key="1">
    <source>
        <dbReference type="SAM" id="Phobius"/>
    </source>
</evidence>
<gene>
    <name evidence="2" type="ORF">GH975_08780</name>
</gene>
<dbReference type="Proteomes" id="UP000388235">
    <property type="component" value="Chromosome"/>
</dbReference>
<sequence>MTEPKERSKSLNEKLPGGLSGVKDPKRQIDGWVGLGIGLAVVVLLLVYSQS</sequence>
<evidence type="ECO:0000313" key="2">
    <source>
        <dbReference type="EMBL" id="QGG80655.1"/>
    </source>
</evidence>
<name>A0A5Q2QHZ6_9GAMM</name>
<keyword evidence="1" id="KW-0812">Transmembrane</keyword>